<dbReference type="GO" id="GO:0003677">
    <property type="term" value="F:DNA binding"/>
    <property type="evidence" value="ECO:0007669"/>
    <property type="project" value="UniProtKB-UniRule"/>
</dbReference>
<dbReference type="InterPro" id="IPR050090">
    <property type="entry name" value="Tyrosine_recombinase_XerCD"/>
</dbReference>
<dbReference type="InterPro" id="IPR004107">
    <property type="entry name" value="Integrase_SAM-like_N"/>
</dbReference>
<dbReference type="PROSITE" id="PS51898">
    <property type="entry name" value="TYR_RECOMBINASE"/>
    <property type="match status" value="1"/>
</dbReference>
<comment type="caution">
    <text evidence="8">The sequence shown here is derived from an EMBL/GenBank/DDBJ whole genome shotgun (WGS) entry which is preliminary data.</text>
</comment>
<reference evidence="8 9" key="1">
    <citation type="journal article" date="2017" name="Syst. Appl. Microbiol.">
        <title>Lebetimonas natsushimae sp. nov., a novel strictly anaerobic, moderately thermophilic chemoautotroph isolated from a deep-sea hydrothermal vent polychaete nest in the Mid-Okinawa Trough.</title>
        <authorList>
            <person name="Nagata R."/>
            <person name="Takaki Y."/>
            <person name="Tame A."/>
            <person name="Nunoura T."/>
            <person name="Muto H."/>
            <person name="Mino S."/>
            <person name="Sawayama S."/>
            <person name="Takai K."/>
            <person name="Nakagawa S."/>
        </authorList>
    </citation>
    <scope>NUCLEOTIDE SEQUENCE [LARGE SCALE GENOMIC DNA]</scope>
    <source>
        <strain evidence="8 9">HS1857</strain>
    </source>
</reference>
<dbReference type="Pfam" id="PF00589">
    <property type="entry name" value="Phage_integrase"/>
    <property type="match status" value="1"/>
</dbReference>
<dbReference type="PROSITE" id="PS51900">
    <property type="entry name" value="CB"/>
    <property type="match status" value="1"/>
</dbReference>
<keyword evidence="1" id="KW-0159">Chromosome partition</keyword>
<accession>A0A292YGH4</accession>
<evidence type="ECO:0000313" key="9">
    <source>
        <dbReference type="Proteomes" id="UP000217944"/>
    </source>
</evidence>
<evidence type="ECO:0000256" key="2">
    <source>
        <dbReference type="ARBA" id="ARBA00022908"/>
    </source>
</evidence>
<gene>
    <name evidence="8" type="ORF">LNAT_P1261</name>
</gene>
<dbReference type="Proteomes" id="UP000217944">
    <property type="component" value="Unassembled WGS sequence"/>
</dbReference>
<protein>
    <submittedName>
        <fullName evidence="8">Integrase/recombinase XerD</fullName>
    </submittedName>
</protein>
<proteinExistence type="predicted"/>
<keyword evidence="9" id="KW-1185">Reference proteome</keyword>
<keyword evidence="4" id="KW-0233">DNA recombination</keyword>
<evidence type="ECO:0000313" key="8">
    <source>
        <dbReference type="EMBL" id="GAX87964.1"/>
    </source>
</evidence>
<evidence type="ECO:0000256" key="5">
    <source>
        <dbReference type="PROSITE-ProRule" id="PRU01248"/>
    </source>
</evidence>
<dbReference type="InterPro" id="IPR011010">
    <property type="entry name" value="DNA_brk_join_enz"/>
</dbReference>
<sequence length="281" mass="32398">MITRCLLLSRYLEAFLEYLLINKGVSQNTYEAYKRDLVQFEKFIEKPIIEADSQDVIKFLSSIENKRSLNRKLSAINSFFDFAYKRNFVGEKFKIKQAKIPKTLPKYLTKEEILNAISHIDSNASWFELRDRALILFLYATGLRISEALNTKTGDIENGWVKVEMAKGEKQRIVPIADIALNALKEYLHKRPCSTEIIFVNKNCDKLSRISAFNITKKYLNVSPHVLRHSFATALVLGGADLRVVQELLGHASLNTTQIYTHIQKENLKETVLKYHPLEEL</sequence>
<dbReference type="GO" id="GO:0015074">
    <property type="term" value="P:DNA integration"/>
    <property type="evidence" value="ECO:0007669"/>
    <property type="project" value="UniProtKB-KW"/>
</dbReference>
<dbReference type="Gene3D" id="1.10.150.130">
    <property type="match status" value="1"/>
</dbReference>
<name>A0A292YGH4_9BACT</name>
<evidence type="ECO:0000256" key="3">
    <source>
        <dbReference type="ARBA" id="ARBA00023125"/>
    </source>
</evidence>
<dbReference type="PANTHER" id="PTHR30349:SF81">
    <property type="entry name" value="TYROSINE RECOMBINASE XERC"/>
    <property type="match status" value="1"/>
</dbReference>
<evidence type="ECO:0000256" key="1">
    <source>
        <dbReference type="ARBA" id="ARBA00022829"/>
    </source>
</evidence>
<evidence type="ECO:0000259" key="7">
    <source>
        <dbReference type="PROSITE" id="PS51900"/>
    </source>
</evidence>
<evidence type="ECO:0000256" key="4">
    <source>
        <dbReference type="ARBA" id="ARBA00023172"/>
    </source>
</evidence>
<feature type="domain" description="Tyr recombinase" evidence="6">
    <location>
        <begin position="103"/>
        <end position="273"/>
    </location>
</feature>
<dbReference type="GO" id="GO:0006310">
    <property type="term" value="P:DNA recombination"/>
    <property type="evidence" value="ECO:0007669"/>
    <property type="project" value="UniProtKB-KW"/>
</dbReference>
<dbReference type="AlphaFoldDB" id="A0A292YGH4"/>
<dbReference type="Pfam" id="PF02899">
    <property type="entry name" value="Phage_int_SAM_1"/>
    <property type="match status" value="1"/>
</dbReference>
<dbReference type="PANTHER" id="PTHR30349">
    <property type="entry name" value="PHAGE INTEGRASE-RELATED"/>
    <property type="match status" value="1"/>
</dbReference>
<dbReference type="InterPro" id="IPR010998">
    <property type="entry name" value="Integrase_recombinase_N"/>
</dbReference>
<keyword evidence="3 5" id="KW-0238">DNA-binding</keyword>
<dbReference type="InterPro" id="IPR013762">
    <property type="entry name" value="Integrase-like_cat_sf"/>
</dbReference>
<dbReference type="InterPro" id="IPR044068">
    <property type="entry name" value="CB"/>
</dbReference>
<dbReference type="GO" id="GO:0007059">
    <property type="term" value="P:chromosome segregation"/>
    <property type="evidence" value="ECO:0007669"/>
    <property type="project" value="UniProtKB-KW"/>
</dbReference>
<dbReference type="InterPro" id="IPR002104">
    <property type="entry name" value="Integrase_catalytic"/>
</dbReference>
<feature type="domain" description="Core-binding (CB)" evidence="7">
    <location>
        <begin position="6"/>
        <end position="84"/>
    </location>
</feature>
<dbReference type="Gene3D" id="1.10.443.10">
    <property type="entry name" value="Intergrase catalytic core"/>
    <property type="match status" value="1"/>
</dbReference>
<keyword evidence="2" id="KW-0229">DNA integration</keyword>
<evidence type="ECO:0000259" key="6">
    <source>
        <dbReference type="PROSITE" id="PS51898"/>
    </source>
</evidence>
<organism evidence="8 9">
    <name type="scientific">Lebetimonas natsushimae</name>
    <dbReference type="NCBI Taxonomy" id="1936991"/>
    <lineage>
        <taxon>Bacteria</taxon>
        <taxon>Pseudomonadati</taxon>
        <taxon>Campylobacterota</taxon>
        <taxon>Epsilonproteobacteria</taxon>
        <taxon>Nautiliales</taxon>
        <taxon>Nautiliaceae</taxon>
        <taxon>Lebetimonas</taxon>
    </lineage>
</organism>
<dbReference type="SUPFAM" id="SSF56349">
    <property type="entry name" value="DNA breaking-rejoining enzymes"/>
    <property type="match status" value="1"/>
</dbReference>
<dbReference type="EMBL" id="BDME01000002">
    <property type="protein sequence ID" value="GAX87964.1"/>
    <property type="molecule type" value="Genomic_DNA"/>
</dbReference>